<reference evidence="2 3" key="2">
    <citation type="journal article" date="2016" name="Genome Announc.">
        <title>Draft Genome Sequence of Erythromycin- and Oxytetracycline-Sensitive Nocardia seriolae Strain U-1 (NBRC 110359).</title>
        <authorList>
            <person name="Imajoh M."/>
            <person name="Sukeda M."/>
            <person name="Shimizu M."/>
            <person name="Yamane J."/>
            <person name="Ohnishi K."/>
            <person name="Oshima S."/>
        </authorList>
    </citation>
    <scope>NUCLEOTIDE SEQUENCE [LARGE SCALE GENOMIC DNA]</scope>
    <source>
        <strain evidence="2 3">U-1</strain>
    </source>
</reference>
<proteinExistence type="predicted"/>
<feature type="region of interest" description="Disordered" evidence="1">
    <location>
        <begin position="86"/>
        <end position="117"/>
    </location>
</feature>
<reference evidence="3" key="1">
    <citation type="submission" date="2015-07" db="EMBL/GenBank/DDBJ databases">
        <title>Nocardia seriolae U-1 whole genome shotgun sequence.</title>
        <authorList>
            <person name="Imajoh M."/>
            <person name="Fukumoto Y."/>
            <person name="Sukeda M."/>
            <person name="Yamane J."/>
            <person name="Yamasaki K."/>
            <person name="Shimizu M."/>
            <person name="Ohnishi K."/>
            <person name="Oshima S."/>
        </authorList>
    </citation>
    <scope>NUCLEOTIDE SEQUENCE [LARGE SCALE GENOMIC DNA]</scope>
    <source>
        <strain evidence="3">U-1</strain>
    </source>
</reference>
<keyword evidence="3" id="KW-1185">Reference proteome</keyword>
<protein>
    <submittedName>
        <fullName evidence="2">Uncharacterized protein</fullName>
    </submittedName>
</protein>
<accession>A0ABC9YVY1</accession>
<dbReference type="GeneID" id="93372163"/>
<dbReference type="AlphaFoldDB" id="A0ABC9YVY1"/>
<sequence>MGVRIKSTGISRDTDTFSIVELSGRAAKAAMASAGIEPGQVGVMINAGIFRDSNTVEPAVSALIQKAAGIGLDYVKEGPAVVLLRSDERGHGRAQRGAGGAGGAGHRERRACADRVR</sequence>
<name>A0ABC9YVY1_9NOCA</name>
<evidence type="ECO:0000313" key="2">
    <source>
        <dbReference type="EMBL" id="GAP29580.1"/>
    </source>
</evidence>
<organism evidence="2 3">
    <name type="scientific">Nocardia seriolae</name>
    <dbReference type="NCBI Taxonomy" id="37332"/>
    <lineage>
        <taxon>Bacteria</taxon>
        <taxon>Bacillati</taxon>
        <taxon>Actinomycetota</taxon>
        <taxon>Actinomycetes</taxon>
        <taxon>Mycobacteriales</taxon>
        <taxon>Nocardiaceae</taxon>
        <taxon>Nocardia</taxon>
    </lineage>
</organism>
<evidence type="ECO:0000313" key="3">
    <source>
        <dbReference type="Proteomes" id="UP000037179"/>
    </source>
</evidence>
<dbReference type="EMBL" id="BBYQ01000059">
    <property type="protein sequence ID" value="GAP29580.1"/>
    <property type="molecule type" value="Genomic_DNA"/>
</dbReference>
<dbReference type="InterPro" id="IPR016039">
    <property type="entry name" value="Thiolase-like"/>
</dbReference>
<comment type="caution">
    <text evidence="2">The sequence shown here is derived from an EMBL/GenBank/DDBJ whole genome shotgun (WGS) entry which is preliminary data.</text>
</comment>
<dbReference type="Proteomes" id="UP000037179">
    <property type="component" value="Unassembled WGS sequence"/>
</dbReference>
<dbReference type="RefSeq" id="WP_228102656.1">
    <property type="nucleotide sequence ID" value="NZ_AP028458.1"/>
</dbReference>
<dbReference type="Gene3D" id="3.40.47.10">
    <property type="match status" value="1"/>
</dbReference>
<gene>
    <name evidence="2" type="ORF">NSK11_contig00059-0025</name>
</gene>
<evidence type="ECO:0000256" key="1">
    <source>
        <dbReference type="SAM" id="MobiDB-lite"/>
    </source>
</evidence>